<dbReference type="GO" id="GO:0016987">
    <property type="term" value="F:sigma factor activity"/>
    <property type="evidence" value="ECO:0007669"/>
    <property type="project" value="UniProtKB-KW"/>
</dbReference>
<evidence type="ECO:0000256" key="2">
    <source>
        <dbReference type="ARBA" id="ARBA00023015"/>
    </source>
</evidence>
<dbReference type="EMBL" id="CP002546">
    <property type="protein sequence ID" value="ADY61669.1"/>
    <property type="molecule type" value="Genomic_DNA"/>
</dbReference>
<reference evidence="8" key="1">
    <citation type="submission" date="2011-02" db="EMBL/GenBank/DDBJ databases">
        <title>The complete genome of Planctomyces brasiliensis DSM 5305.</title>
        <authorList>
            <person name="Lucas S."/>
            <person name="Copeland A."/>
            <person name="Lapidus A."/>
            <person name="Bruce D."/>
            <person name="Goodwin L."/>
            <person name="Pitluck S."/>
            <person name="Kyrpides N."/>
            <person name="Mavromatis K."/>
            <person name="Pagani I."/>
            <person name="Ivanova N."/>
            <person name="Ovchinnikova G."/>
            <person name="Lu M."/>
            <person name="Detter J.C."/>
            <person name="Han C."/>
            <person name="Land M."/>
            <person name="Hauser L."/>
            <person name="Markowitz V."/>
            <person name="Cheng J.-F."/>
            <person name="Hugenholtz P."/>
            <person name="Woyke T."/>
            <person name="Wu D."/>
            <person name="Tindall B."/>
            <person name="Pomrenke H.G."/>
            <person name="Brambilla E."/>
            <person name="Klenk H.-P."/>
            <person name="Eisen J.A."/>
        </authorList>
    </citation>
    <scope>NUCLEOTIDE SEQUENCE [LARGE SCALE GENOMIC DNA]</scope>
    <source>
        <strain evidence="8">ATCC 49424 / DSM 5305 / JCM 21570 / NBRC 103401 / IFAM 1448</strain>
    </source>
</reference>
<accession>F0SHB4</accession>
<dbReference type="KEGG" id="pbs:Plabr_4092"/>
<proteinExistence type="inferred from homology"/>
<sequence length="195" mass="22847">MKPTDQELIAATVNGQTEAFDHLVLRYQDRLFNALVQILRDREEARDTVQESFVTAWRKLDRFRGESGFYSWLFRVAYNTAMSRQRQKKLKTVSSDGDNALPVVDTNQDTSPGYQLELQERQKTVRAALNRLPEEYRTVLILKEMEDFKYEQIADILDVPVGTIRSRIHRARNLLRQNLQRVLSDCEERPQARTT</sequence>
<dbReference type="PANTHER" id="PTHR43133">
    <property type="entry name" value="RNA POLYMERASE ECF-TYPE SIGMA FACTO"/>
    <property type="match status" value="1"/>
</dbReference>
<evidence type="ECO:0000259" key="5">
    <source>
        <dbReference type="Pfam" id="PF04542"/>
    </source>
</evidence>
<dbReference type="STRING" id="756272.Plabr_4092"/>
<dbReference type="InterPro" id="IPR039425">
    <property type="entry name" value="RNA_pol_sigma-70-like"/>
</dbReference>
<dbReference type="InterPro" id="IPR013325">
    <property type="entry name" value="RNA_pol_sigma_r2"/>
</dbReference>
<evidence type="ECO:0000256" key="1">
    <source>
        <dbReference type="ARBA" id="ARBA00010641"/>
    </source>
</evidence>
<organism evidence="7 8">
    <name type="scientific">Rubinisphaera brasiliensis (strain ATCC 49424 / DSM 5305 / JCM 21570 / IAM 15109 / NBRC 103401 / IFAM 1448)</name>
    <name type="common">Planctomyces brasiliensis</name>
    <dbReference type="NCBI Taxonomy" id="756272"/>
    <lineage>
        <taxon>Bacteria</taxon>
        <taxon>Pseudomonadati</taxon>
        <taxon>Planctomycetota</taxon>
        <taxon>Planctomycetia</taxon>
        <taxon>Planctomycetales</taxon>
        <taxon>Planctomycetaceae</taxon>
        <taxon>Rubinisphaera</taxon>
    </lineage>
</organism>
<evidence type="ECO:0000256" key="4">
    <source>
        <dbReference type="ARBA" id="ARBA00023163"/>
    </source>
</evidence>
<keyword evidence="8" id="KW-1185">Reference proteome</keyword>
<dbReference type="Gene3D" id="1.10.1740.10">
    <property type="match status" value="1"/>
</dbReference>
<protein>
    <submittedName>
        <fullName evidence="7">RNA polymerase, sigma-24 subunit, ECF subfamily</fullName>
    </submittedName>
</protein>
<dbReference type="InterPro" id="IPR013324">
    <property type="entry name" value="RNA_pol_sigma_r3/r4-like"/>
</dbReference>
<dbReference type="CDD" id="cd06171">
    <property type="entry name" value="Sigma70_r4"/>
    <property type="match status" value="1"/>
</dbReference>
<feature type="domain" description="RNA polymerase sigma-70 region 2" evidence="5">
    <location>
        <begin position="23"/>
        <end position="89"/>
    </location>
</feature>
<dbReference type="InterPro" id="IPR036388">
    <property type="entry name" value="WH-like_DNA-bd_sf"/>
</dbReference>
<dbReference type="SUPFAM" id="SSF88946">
    <property type="entry name" value="Sigma2 domain of RNA polymerase sigma factors"/>
    <property type="match status" value="1"/>
</dbReference>
<dbReference type="Pfam" id="PF08281">
    <property type="entry name" value="Sigma70_r4_2"/>
    <property type="match status" value="1"/>
</dbReference>
<comment type="similarity">
    <text evidence="1">Belongs to the sigma-70 factor family. ECF subfamily.</text>
</comment>
<evidence type="ECO:0000256" key="3">
    <source>
        <dbReference type="ARBA" id="ARBA00023082"/>
    </source>
</evidence>
<keyword evidence="2" id="KW-0805">Transcription regulation</keyword>
<dbReference type="Pfam" id="PF04542">
    <property type="entry name" value="Sigma70_r2"/>
    <property type="match status" value="1"/>
</dbReference>
<dbReference type="GO" id="GO:0006352">
    <property type="term" value="P:DNA-templated transcription initiation"/>
    <property type="evidence" value="ECO:0007669"/>
    <property type="project" value="InterPro"/>
</dbReference>
<dbReference type="eggNOG" id="COG1595">
    <property type="taxonomic scope" value="Bacteria"/>
</dbReference>
<evidence type="ECO:0000259" key="6">
    <source>
        <dbReference type="Pfam" id="PF08281"/>
    </source>
</evidence>
<dbReference type="RefSeq" id="WP_013630386.1">
    <property type="nucleotide sequence ID" value="NC_015174.1"/>
</dbReference>
<keyword evidence="3" id="KW-0731">Sigma factor</keyword>
<dbReference type="Proteomes" id="UP000006860">
    <property type="component" value="Chromosome"/>
</dbReference>
<evidence type="ECO:0000313" key="8">
    <source>
        <dbReference type="Proteomes" id="UP000006860"/>
    </source>
</evidence>
<dbReference type="HOGENOM" id="CLU_047691_3_0_0"/>
<gene>
    <name evidence="7" type="ordered locus">Plabr_4092</name>
</gene>
<name>F0SHB4_RUBBR</name>
<dbReference type="GO" id="GO:0003677">
    <property type="term" value="F:DNA binding"/>
    <property type="evidence" value="ECO:0007669"/>
    <property type="project" value="InterPro"/>
</dbReference>
<dbReference type="AlphaFoldDB" id="F0SHB4"/>
<dbReference type="InterPro" id="IPR013249">
    <property type="entry name" value="RNA_pol_sigma70_r4_t2"/>
</dbReference>
<keyword evidence="4" id="KW-0804">Transcription</keyword>
<dbReference type="Gene3D" id="1.10.10.10">
    <property type="entry name" value="Winged helix-like DNA-binding domain superfamily/Winged helix DNA-binding domain"/>
    <property type="match status" value="1"/>
</dbReference>
<evidence type="ECO:0000313" key="7">
    <source>
        <dbReference type="EMBL" id="ADY61669.1"/>
    </source>
</evidence>
<dbReference type="SUPFAM" id="SSF88659">
    <property type="entry name" value="Sigma3 and sigma4 domains of RNA polymerase sigma factors"/>
    <property type="match status" value="1"/>
</dbReference>
<dbReference type="InterPro" id="IPR007627">
    <property type="entry name" value="RNA_pol_sigma70_r2"/>
</dbReference>
<dbReference type="PANTHER" id="PTHR43133:SF51">
    <property type="entry name" value="RNA POLYMERASE SIGMA FACTOR"/>
    <property type="match status" value="1"/>
</dbReference>
<feature type="domain" description="RNA polymerase sigma factor 70 region 4 type 2" evidence="6">
    <location>
        <begin position="125"/>
        <end position="173"/>
    </location>
</feature>
<dbReference type="NCBIfam" id="TIGR02937">
    <property type="entry name" value="sigma70-ECF"/>
    <property type="match status" value="1"/>
</dbReference>
<dbReference type="InterPro" id="IPR014284">
    <property type="entry name" value="RNA_pol_sigma-70_dom"/>
</dbReference>